<dbReference type="InterPro" id="IPR016167">
    <property type="entry name" value="FAD-bd_PCMH_sub1"/>
</dbReference>
<keyword evidence="11 19" id="KW-0521">NADP</keyword>
<evidence type="ECO:0000256" key="3">
    <source>
        <dbReference type="ARBA" id="ARBA00004496"/>
    </source>
</evidence>
<dbReference type="InterPro" id="IPR036318">
    <property type="entry name" value="FAD-bd_PCMH-like_sf"/>
</dbReference>
<evidence type="ECO:0000256" key="7">
    <source>
        <dbReference type="ARBA" id="ARBA00022490"/>
    </source>
</evidence>
<feature type="active site" evidence="19">
    <location>
        <position position="172"/>
    </location>
</feature>
<feature type="compositionally biased region" description="Basic and acidic residues" evidence="20">
    <location>
        <begin position="208"/>
        <end position="218"/>
    </location>
</feature>
<feature type="active site" description="Proton donor" evidence="19">
    <location>
        <position position="221"/>
    </location>
</feature>
<keyword evidence="13 19" id="KW-0573">Peptidoglycan synthesis</keyword>
<keyword evidence="12 19" id="KW-0133">Cell shape</keyword>
<comment type="function">
    <text evidence="2 19">Cell wall formation.</text>
</comment>
<dbReference type="Gene3D" id="3.30.43.10">
    <property type="entry name" value="Uridine Diphospho-n-acetylenolpyruvylglucosamine Reductase, domain 2"/>
    <property type="match status" value="1"/>
</dbReference>
<keyword evidence="10 19" id="KW-0274">FAD</keyword>
<dbReference type="SUPFAM" id="SSF56176">
    <property type="entry name" value="FAD-binding/transporter-associated domain-like"/>
    <property type="match status" value="1"/>
</dbReference>
<keyword evidence="8 19" id="KW-0132">Cell division</keyword>
<reference evidence="22" key="1">
    <citation type="submission" date="2021-05" db="EMBL/GenBank/DDBJ databases">
        <authorList>
            <person name="Tanabe Y."/>
        </authorList>
    </citation>
    <scope>NUCLEOTIDE SEQUENCE</scope>
    <source>
        <strain evidence="22">BOTRYCO-1</strain>
    </source>
</reference>
<dbReference type="NCBIfam" id="TIGR00179">
    <property type="entry name" value="murB"/>
    <property type="match status" value="1"/>
</dbReference>
<dbReference type="InterPro" id="IPR016169">
    <property type="entry name" value="FAD-bd_PCMH_sub2"/>
</dbReference>
<dbReference type="InterPro" id="IPR006094">
    <property type="entry name" value="Oxid_FAD_bind_N"/>
</dbReference>
<dbReference type="InterPro" id="IPR036635">
    <property type="entry name" value="MurB_C_sf"/>
</dbReference>
<reference evidence="22" key="2">
    <citation type="journal article" date="2023" name="ISME Commun">
        <title>Characterization of a bloom-associated alphaproteobacterial lineage, 'Candidatus Phycosocius': insights into freshwater algal-bacterial interactions.</title>
        <authorList>
            <person name="Tanabe Y."/>
            <person name="Yamaguchi H."/>
            <person name="Yoshida M."/>
            <person name="Kai A."/>
            <person name="Okazaki Y."/>
        </authorList>
    </citation>
    <scope>NUCLEOTIDE SEQUENCE</scope>
    <source>
        <strain evidence="22">BOTRYCO-1</strain>
    </source>
</reference>
<dbReference type="Pfam" id="PF01565">
    <property type="entry name" value="FAD_binding_4"/>
    <property type="match status" value="1"/>
</dbReference>
<keyword evidence="7 19" id="KW-0963">Cytoplasm</keyword>
<keyword evidence="16 19" id="KW-0961">Cell wall biogenesis/degradation</keyword>
<organism evidence="22 23">
    <name type="scientific">Candidatus Phycosocius spiralis</name>
    <dbReference type="NCBI Taxonomy" id="2815099"/>
    <lineage>
        <taxon>Bacteria</taxon>
        <taxon>Pseudomonadati</taxon>
        <taxon>Pseudomonadota</taxon>
        <taxon>Alphaproteobacteria</taxon>
        <taxon>Caulobacterales</taxon>
        <taxon>Caulobacterales incertae sedis</taxon>
        <taxon>Candidatus Phycosocius</taxon>
    </lineage>
</organism>
<evidence type="ECO:0000313" key="22">
    <source>
        <dbReference type="EMBL" id="GIU66901.1"/>
    </source>
</evidence>
<dbReference type="PROSITE" id="PS51387">
    <property type="entry name" value="FAD_PCMH"/>
    <property type="match status" value="1"/>
</dbReference>
<dbReference type="NCBIfam" id="NF010480">
    <property type="entry name" value="PRK13905.1"/>
    <property type="match status" value="1"/>
</dbReference>
<evidence type="ECO:0000256" key="6">
    <source>
        <dbReference type="ARBA" id="ARBA00015188"/>
    </source>
</evidence>
<dbReference type="SUPFAM" id="SSF56194">
    <property type="entry name" value="Uridine diphospho-N-Acetylenolpyruvylglucosamine reductase, MurB, C-terminal domain"/>
    <property type="match status" value="1"/>
</dbReference>
<keyword evidence="14 19" id="KW-0560">Oxidoreductase</keyword>
<gene>
    <name evidence="19 22" type="primary">murB</name>
    <name evidence="22" type="ORF">PsB1_1055</name>
</gene>
<dbReference type="HAMAP" id="MF_00037">
    <property type="entry name" value="MurB"/>
    <property type="match status" value="1"/>
</dbReference>
<dbReference type="PANTHER" id="PTHR21071">
    <property type="entry name" value="UDP-N-ACETYLENOLPYRUVOYLGLUCOSAMINE REDUCTASE"/>
    <property type="match status" value="1"/>
</dbReference>
<evidence type="ECO:0000256" key="11">
    <source>
        <dbReference type="ARBA" id="ARBA00022857"/>
    </source>
</evidence>
<comment type="similarity">
    <text evidence="19">Belongs to the MurB family.</text>
</comment>
<feature type="domain" description="FAD-binding PCMH-type" evidence="21">
    <location>
        <begin position="27"/>
        <end position="214"/>
    </location>
</feature>
<comment type="cofactor">
    <cofactor evidence="1 19">
        <name>FAD</name>
        <dbReference type="ChEBI" id="CHEBI:57692"/>
    </cofactor>
</comment>
<dbReference type="EC" id="1.3.1.98" evidence="5 19"/>
<comment type="pathway">
    <text evidence="4 19">Cell wall biogenesis; peptidoglycan biosynthesis.</text>
</comment>
<feature type="region of interest" description="Disordered" evidence="20">
    <location>
        <begin position="208"/>
        <end position="232"/>
    </location>
</feature>
<evidence type="ECO:0000256" key="16">
    <source>
        <dbReference type="ARBA" id="ARBA00023316"/>
    </source>
</evidence>
<feature type="active site" evidence="19">
    <location>
        <position position="296"/>
    </location>
</feature>
<dbReference type="PANTHER" id="PTHR21071:SF4">
    <property type="entry name" value="UDP-N-ACETYLENOLPYRUVOYLGLUCOSAMINE REDUCTASE"/>
    <property type="match status" value="1"/>
</dbReference>
<evidence type="ECO:0000259" key="21">
    <source>
        <dbReference type="PROSITE" id="PS51387"/>
    </source>
</evidence>
<dbReference type="InterPro" id="IPR016166">
    <property type="entry name" value="FAD-bd_PCMH"/>
</dbReference>
<proteinExistence type="inferred from homology"/>
<evidence type="ECO:0000256" key="13">
    <source>
        <dbReference type="ARBA" id="ARBA00022984"/>
    </source>
</evidence>
<accession>A0ABQ4PVB0</accession>
<dbReference type="EMBL" id="BPFZ01000005">
    <property type="protein sequence ID" value="GIU66901.1"/>
    <property type="molecule type" value="Genomic_DNA"/>
</dbReference>
<evidence type="ECO:0000256" key="8">
    <source>
        <dbReference type="ARBA" id="ARBA00022618"/>
    </source>
</evidence>
<evidence type="ECO:0000256" key="12">
    <source>
        <dbReference type="ARBA" id="ARBA00022960"/>
    </source>
</evidence>
<evidence type="ECO:0000256" key="14">
    <source>
        <dbReference type="ARBA" id="ARBA00023002"/>
    </source>
</evidence>
<name>A0ABQ4PVB0_9PROT</name>
<comment type="caution">
    <text evidence="22">The sequence shown here is derived from an EMBL/GenBank/DDBJ whole genome shotgun (WGS) entry which is preliminary data.</text>
</comment>
<evidence type="ECO:0000256" key="10">
    <source>
        <dbReference type="ARBA" id="ARBA00022827"/>
    </source>
</evidence>
<keyword evidence="23" id="KW-1185">Reference proteome</keyword>
<dbReference type="Pfam" id="PF02873">
    <property type="entry name" value="MurB_C"/>
    <property type="match status" value="1"/>
</dbReference>
<evidence type="ECO:0000256" key="1">
    <source>
        <dbReference type="ARBA" id="ARBA00001974"/>
    </source>
</evidence>
<keyword evidence="15 19" id="KW-0131">Cell cycle</keyword>
<comment type="subcellular location">
    <subcellularLocation>
        <location evidence="3 19">Cytoplasm</location>
    </subcellularLocation>
</comment>
<evidence type="ECO:0000256" key="15">
    <source>
        <dbReference type="ARBA" id="ARBA00023306"/>
    </source>
</evidence>
<dbReference type="Gene3D" id="3.30.465.10">
    <property type="match status" value="1"/>
</dbReference>
<keyword evidence="9 19" id="KW-0285">Flavoprotein</keyword>
<dbReference type="Proteomes" id="UP001161064">
    <property type="component" value="Unassembled WGS sequence"/>
</dbReference>
<dbReference type="RefSeq" id="WP_284359578.1">
    <property type="nucleotide sequence ID" value="NZ_BPFZ01000005.1"/>
</dbReference>
<evidence type="ECO:0000256" key="18">
    <source>
        <dbReference type="ARBA" id="ARBA00048914"/>
    </source>
</evidence>
<protein>
    <recommendedName>
        <fullName evidence="6 19">UDP-N-acetylenolpyruvoylglucosamine reductase</fullName>
        <ecNumber evidence="5 19">1.3.1.98</ecNumber>
    </recommendedName>
    <alternativeName>
        <fullName evidence="17 19">UDP-N-acetylmuramate dehydrogenase</fullName>
    </alternativeName>
</protein>
<dbReference type="InterPro" id="IPR011601">
    <property type="entry name" value="MurB_C"/>
</dbReference>
<evidence type="ECO:0000256" key="17">
    <source>
        <dbReference type="ARBA" id="ARBA00031026"/>
    </source>
</evidence>
<dbReference type="InterPro" id="IPR003170">
    <property type="entry name" value="MurB"/>
</dbReference>
<evidence type="ECO:0000256" key="19">
    <source>
        <dbReference type="HAMAP-Rule" id="MF_00037"/>
    </source>
</evidence>
<dbReference type="Gene3D" id="3.90.78.10">
    <property type="entry name" value="UDP-N-acetylenolpyruvoylglucosamine reductase, C-terminal domain"/>
    <property type="match status" value="1"/>
</dbReference>
<evidence type="ECO:0000313" key="23">
    <source>
        <dbReference type="Proteomes" id="UP001161064"/>
    </source>
</evidence>
<evidence type="ECO:0000256" key="9">
    <source>
        <dbReference type="ARBA" id="ARBA00022630"/>
    </source>
</evidence>
<evidence type="ECO:0000256" key="2">
    <source>
        <dbReference type="ARBA" id="ARBA00003921"/>
    </source>
</evidence>
<evidence type="ECO:0000256" key="5">
    <source>
        <dbReference type="ARBA" id="ARBA00012518"/>
    </source>
</evidence>
<sequence length="309" mass="33259">MNLIYRLPPVRGKLEAGIALAPYTWFRVGGPAEVLFQPADEDDLAAFLRDCPADVPVMAIGVGSNLIVRDGGVKGVIIRLSARGFGQIETDGVRITAGAACLDATVAKKAAEAGIAGLEFYRGVPGTIGGALRMNAGCYERETKDVLISCVAYNRQGNRHVLDNAAMGFAYRHAQVPEDFIFVSAQFEGTPDAPAHILERMDAITQRRENSQPIREKTGGSTFKNPDPIQSGGRKSWQVIDAAGLRGFSIGAAQMSEKHCNFMINTGTARAADLEALGEHVIVTVKQTQGVDLHWEIKRIGLETLPTEI</sequence>
<evidence type="ECO:0000256" key="20">
    <source>
        <dbReference type="SAM" id="MobiDB-lite"/>
    </source>
</evidence>
<evidence type="ECO:0000256" key="4">
    <source>
        <dbReference type="ARBA" id="ARBA00004752"/>
    </source>
</evidence>
<comment type="catalytic activity">
    <reaction evidence="18 19">
        <text>UDP-N-acetyl-alpha-D-muramate + NADP(+) = UDP-N-acetyl-3-O-(1-carboxyvinyl)-alpha-D-glucosamine + NADPH + H(+)</text>
        <dbReference type="Rhea" id="RHEA:12248"/>
        <dbReference type="ChEBI" id="CHEBI:15378"/>
        <dbReference type="ChEBI" id="CHEBI:57783"/>
        <dbReference type="ChEBI" id="CHEBI:58349"/>
        <dbReference type="ChEBI" id="CHEBI:68483"/>
        <dbReference type="ChEBI" id="CHEBI:70757"/>
        <dbReference type="EC" id="1.3.1.98"/>
    </reaction>
</comment>